<dbReference type="InterPro" id="IPR011009">
    <property type="entry name" value="Kinase-like_dom_sf"/>
</dbReference>
<dbReference type="EMBL" id="JH992966">
    <property type="protein sequence ID" value="EKX54737.1"/>
    <property type="molecule type" value="Genomic_DNA"/>
</dbReference>
<dbReference type="Pfam" id="PF07714">
    <property type="entry name" value="PK_Tyr_Ser-Thr"/>
    <property type="match status" value="1"/>
</dbReference>
<dbReference type="HOGENOM" id="CLU_225755_0_0_1"/>
<proteinExistence type="predicted"/>
<evidence type="ECO:0008006" key="7">
    <source>
        <dbReference type="Google" id="ProtNLM"/>
    </source>
</evidence>
<dbReference type="InterPro" id="IPR000719">
    <property type="entry name" value="Prot_kinase_dom"/>
</dbReference>
<dbReference type="SMART" id="SM00220">
    <property type="entry name" value="S_TKc"/>
    <property type="match status" value="1"/>
</dbReference>
<gene>
    <name evidence="4" type="ORF">GUITHDRAFT_131767</name>
</gene>
<dbReference type="GO" id="GO:0035091">
    <property type="term" value="F:phosphatidylinositol binding"/>
    <property type="evidence" value="ECO:0007669"/>
    <property type="project" value="InterPro"/>
</dbReference>
<dbReference type="RefSeq" id="XP_005841717.1">
    <property type="nucleotide sequence ID" value="XM_005841660.1"/>
</dbReference>
<dbReference type="InterPro" id="IPR000225">
    <property type="entry name" value="Armadillo"/>
</dbReference>
<dbReference type="GO" id="GO:0043130">
    <property type="term" value="F:ubiquitin binding"/>
    <property type="evidence" value="ECO:0007669"/>
    <property type="project" value="InterPro"/>
</dbReference>
<dbReference type="PROSITE" id="PS50179">
    <property type="entry name" value="VHS"/>
    <property type="match status" value="1"/>
</dbReference>
<dbReference type="GeneID" id="17311772"/>
<evidence type="ECO:0000313" key="6">
    <source>
        <dbReference type="Proteomes" id="UP000011087"/>
    </source>
</evidence>
<dbReference type="PROSITE" id="PS50011">
    <property type="entry name" value="PROTEIN_KINASE_DOM"/>
    <property type="match status" value="1"/>
</dbReference>
<dbReference type="PANTHER" id="PTHR22895">
    <property type="entry name" value="ARMADILLO REPEAT-CONTAINING PROTEIN 6"/>
    <property type="match status" value="1"/>
</dbReference>
<accession>L1K2C9</accession>
<dbReference type="EnsemblProtists" id="EKX54737">
    <property type="protein sequence ID" value="EKX54737"/>
    <property type="gene ID" value="GUITHDRAFT_131767"/>
</dbReference>
<evidence type="ECO:0000313" key="5">
    <source>
        <dbReference type="EnsemblProtists" id="EKX54737"/>
    </source>
</evidence>
<reference evidence="4 6" key="1">
    <citation type="journal article" date="2012" name="Nature">
        <title>Algal genomes reveal evolutionary mosaicism and the fate of nucleomorphs.</title>
        <authorList>
            <consortium name="DOE Joint Genome Institute"/>
            <person name="Curtis B.A."/>
            <person name="Tanifuji G."/>
            <person name="Burki F."/>
            <person name="Gruber A."/>
            <person name="Irimia M."/>
            <person name="Maruyama S."/>
            <person name="Arias M.C."/>
            <person name="Ball S.G."/>
            <person name="Gile G.H."/>
            <person name="Hirakawa Y."/>
            <person name="Hopkins J.F."/>
            <person name="Kuo A."/>
            <person name="Rensing S.A."/>
            <person name="Schmutz J."/>
            <person name="Symeonidi A."/>
            <person name="Elias M."/>
            <person name="Eveleigh R.J."/>
            <person name="Herman E.K."/>
            <person name="Klute M.J."/>
            <person name="Nakayama T."/>
            <person name="Obornik M."/>
            <person name="Reyes-Prieto A."/>
            <person name="Armbrust E.V."/>
            <person name="Aves S.J."/>
            <person name="Beiko R.G."/>
            <person name="Coutinho P."/>
            <person name="Dacks J.B."/>
            <person name="Durnford D.G."/>
            <person name="Fast N.M."/>
            <person name="Green B.R."/>
            <person name="Grisdale C.J."/>
            <person name="Hempel F."/>
            <person name="Henrissat B."/>
            <person name="Hoppner M.P."/>
            <person name="Ishida K."/>
            <person name="Kim E."/>
            <person name="Koreny L."/>
            <person name="Kroth P.G."/>
            <person name="Liu Y."/>
            <person name="Malik S.B."/>
            <person name="Maier U.G."/>
            <person name="McRose D."/>
            <person name="Mock T."/>
            <person name="Neilson J.A."/>
            <person name="Onodera N.T."/>
            <person name="Poole A.M."/>
            <person name="Pritham E.J."/>
            <person name="Richards T.A."/>
            <person name="Rocap G."/>
            <person name="Roy S.W."/>
            <person name="Sarai C."/>
            <person name="Schaack S."/>
            <person name="Shirato S."/>
            <person name="Slamovits C.H."/>
            <person name="Spencer D.F."/>
            <person name="Suzuki S."/>
            <person name="Worden A.Z."/>
            <person name="Zauner S."/>
            <person name="Barry K."/>
            <person name="Bell C."/>
            <person name="Bharti A.K."/>
            <person name="Crow J.A."/>
            <person name="Grimwood J."/>
            <person name="Kramer R."/>
            <person name="Lindquist E."/>
            <person name="Lucas S."/>
            <person name="Salamov A."/>
            <person name="McFadden G.I."/>
            <person name="Lane C.E."/>
            <person name="Keeling P.J."/>
            <person name="Gray M.W."/>
            <person name="Grigoriev I.V."/>
            <person name="Archibald J.M."/>
        </authorList>
    </citation>
    <scope>NUCLEOTIDE SEQUENCE</scope>
    <source>
        <strain evidence="4 6">CCMP2712</strain>
    </source>
</reference>
<dbReference type="SMART" id="SM00185">
    <property type="entry name" value="ARM"/>
    <property type="match status" value="8"/>
</dbReference>
<dbReference type="KEGG" id="gtt:GUITHDRAFT_131767"/>
<organism evidence="4">
    <name type="scientific">Guillardia theta (strain CCMP2712)</name>
    <name type="common">Cryptophyte</name>
    <dbReference type="NCBI Taxonomy" id="905079"/>
    <lineage>
        <taxon>Eukaryota</taxon>
        <taxon>Cryptophyceae</taxon>
        <taxon>Pyrenomonadales</taxon>
        <taxon>Geminigeraceae</taxon>
        <taxon>Guillardia</taxon>
    </lineage>
</organism>
<evidence type="ECO:0000313" key="4">
    <source>
        <dbReference type="EMBL" id="EKX54737.1"/>
    </source>
</evidence>
<dbReference type="OrthoDB" id="10596121at2759"/>
<dbReference type="Proteomes" id="UP000011087">
    <property type="component" value="Unassembled WGS sequence"/>
</dbReference>
<dbReference type="SUPFAM" id="SSF56112">
    <property type="entry name" value="Protein kinase-like (PK-like)"/>
    <property type="match status" value="1"/>
</dbReference>
<reference evidence="5" key="3">
    <citation type="submission" date="2015-06" db="UniProtKB">
        <authorList>
            <consortium name="EnsemblProtists"/>
        </authorList>
    </citation>
    <scope>IDENTIFICATION</scope>
</reference>
<dbReference type="PANTHER" id="PTHR22895:SF0">
    <property type="entry name" value="ARMADILLO REPEAT-CONTAINING PROTEIN 6"/>
    <property type="match status" value="1"/>
</dbReference>
<feature type="domain" description="VHS" evidence="3">
    <location>
        <begin position="2608"/>
        <end position="2675"/>
    </location>
</feature>
<evidence type="ECO:0000256" key="1">
    <source>
        <dbReference type="ARBA" id="ARBA00022737"/>
    </source>
</evidence>
<keyword evidence="1" id="KW-0677">Repeat</keyword>
<sequence>MANKRHCNQSHHIKIHSMSINHINHSRKEARHPALREAPRRTDCQCASNSIVIANPNDRVRGAIQSLFPEVHSFAMTSHEFFSALEDQRQEKESLQMRGWGGSFGLIWLDYCGTFSSIAGRKRQKDVLTIFKLGLICNDSHDGMLVLTLSLRGSPQNYQHDVVDSVVAFVCHAADANDVIASHVGTCSYKVSCQMYTLSFYARKKPLSAIQVDVPSEIEGSILAIRPEEDRQICFFPGSWKMLSTKDKLLPAGSAMLSTSSIVCKLVRKILKRSVNACIQESKLFYMTTNLCKSGDEYVRAIHLLVGDPVDVSLATRLLRSLPHDVEERVLLANKEFHETISQAMTEKGQGSCLGDNKFDFIWLGYESYKSFSARDLQHCYSWSDINDLFSHGLLRTCGGLECLVGICINHASNGECWSGSCVDWLVFGFQLVAAKHGFDARTLAVVQYCVECPRLSCVFLVQESKKLVTKSECAQNEMSKVGATEEVASRHLEQKSCESVSDYLRVVHECVDTINDVAVSGWKVQIGWDLDREKVPVRSSFKYKRISSQVSDLVADISGQRHLATPSGRNVSILLHEPGFSCILPVLLRMTARPMPIAPDGSTLVVDCVTVDKLQVWERLVIGWITAKRNTSAVYGLVMLAEASCKQAPILLEHRLREAATSAALDLQPYASESFSSESCNYHWASYQCSRTLNGSAEPDSILASCGAMSDTRCHDSPGVYFLDCTGYLPPSMTLLDVCLEDCEVELSSGGENKCLRDILNDLDGCAYWNATAQEHSAFDLSLCEDLLFQGTDWGRLFVEKHNVSSSILEQLVSVYMWVKSDIPSVMSSIFTLHASASSERLFLTGVRYLQLIVSSLKTFYDIFGDEIMYCGPCHADFADDLFTGGNLTCLRANDVRVVMPRVCSVGAVFTSDGPGAGCLHVNCEHVVGYRMSVLDLGAIFEDSILVHPRQVWRVLSQENKKDKEVRTTWQLLDVSGKEDFVQTLEAPLDLDDFTLTVKEDFLDPSHSIVEEQTLIRKVSFISKPDFLKCTGIVSLCPHENSLHSNLVRHARHLCSLSHQSLAPYLPASNSSVMLCSIKKPSGVSLHELIERKEIKTEESKIEISHQISDGLAYLHDQELSHGSLDAMNVILTSTSSVQLVDFGWFKEFSPVDICKRSLDSEHQIQRSLDLRNLGVVMLEMLSGTICGGKKPVSQENLRLLFDKNVDCKLGKLAHDCFYGIEGARPSARYAAWFLSHLNGETKDDSVCESSTNICIRHHATCVQFTLEIKELILKMEAADDEERILFTLQTIHGWFPSSSQNEYDNMQLHESCRCKVFKCFYRSAVSAGLMNWMLKVMERCNQSVSVFTECCACLKVLMRDETCRRCFQKVKGLSISAVSLSTLACEEEVISSACSLLAALQSHGGMRDDDDVEQEKDFDDGAIKILSTVLQNMKDSDRPQGQICSLRCLVDLSRDPWIANQLVKVSATDAAFEVMQSSCDQRVKLLACSLVCEVTSHVRLKDSDMREERMKTTVEVLRRACEETDCELARCCSLLIANILKSSSKSLGMLEKMGGIPVLIEGLDLFPHDRQVAENVCVCLHTLAHNNLKRNMLISDLHGVAKVIMCMQTHSSDAATMLAGCRLMGSLAMNNYKNKEEIARRRGVELILEAVTLSVCHEMLVEGFKSLLSICCNHLHNSETILNNIGRLVSAATNFKHEEALCSAFLELLAMANKSSKGSSSLESQDYIGELVWGFMMEFSGNRDIIKNGMSVVSAFPAPPLVHQQEEMRTRVVNIVVDCLVKMWELKNVRQACYHSLASFADVEIEEELDVLPAFQLVLTSVREEIGNERSNILRCKTLLFLTRLLPLYAMDDFNQDIMETFSECLQTYQGDISTIVVLLDCCIRFICKVKYSQDLNRHIKEIVKLTRQHLSDSPTLQSRLCELFQHVSKAEAVDEECDSAMSEVIEGLSSPNQSKILNLIASSPDKFSSKTLQRAVSFIYHHISSEDNSEERVCQCIDDLRRIFQTVKADKSYTFKTSTSFMSSLVHVLKSKTVSVENRILTSHMIMLLVQDQSENCMLFAEQDGITAVLTMLDEVEDETSENVSLTANVCAILTCLADVSLKLRVWITNEDAVRRLLRLVSQPQDRLEIVCRVVASLNKLCENNLQGIEQLASQDGAGIFMNLLQQQKSNAAIVEASLQILDKLFSKSYKDRTNKTISHVFAAMWLHENSEEIQYHGCTILFHIVQSKVIKDLSQQLPNLVSVIKSSLLYHFTAKNSRSAAQLLHELYKQLPSSSTLVLDERLAKQVISALEAFGSDHEVVDVVVKLLHRSLLCYRDSPISREAVKQSVITTLSNMMSLHQDNEDLQTTFLRLFHAVLLDNKCIISDDTMKDLALGILHSLELFEAPTLRIYASRSLSSILSRNESMQAMARETNFISVITSLLEDSDEEHLVLESVLMMIDSFSRGNAANANSLYSAGVSKTIFNVLLTNQDPMVREKASSTLSTLAASHDDRSKDNFTDDDLLAIKSFFDDTMDAVISEPTIMSTCRIISSYGLHQTENFCNVLIHPIFKQIVADYLQPQRRQRGLLLLWGIFSEIDCIRRIEEETIAELVDVLYRIVKDREASSKDVQISLAILADICDKSSSSSQCFAAQDGIQIFLDLVESSQDPSVVACALKLLHAVLSRAGDEFVRWDIFIHFFSSLRDSMKSEDVLEQLLRNLHLALSKDNTLLERFTDQHGLDLLVEMMKTHSTSFKILQLCFIILSMFCDAKFKQKMEGLDVFILTLQVMRVHDKEVIIQTHCCKLVAWYAWMFPSSRNLVGEREGVERIVCAMLEFVDDNKLQLAACDALAYLTKEQHKNGVTLASKGGMELVLAVMRAFLNNSTILEVACMILSNIAQIAFKYCTSIVELGAVELLLEAMQGHPESSRLQERACFVLWSLARSAALKRSMDSRVIISRITFALDNHHTVPTVLEYACSALAVFIDQEGMLSAFQNDAATHLYLAIQHSMAVAQAQRAAWRLVHLLAVKYGDSEFLMLKSRAIPLALDVLLVNMETLQVVQDCLKALLPLAQKVTWHAEDESLKQDVIRVVNQVLARYGKQDESVRRTSRRILKELDRSTRACLGCFG</sequence>
<dbReference type="STRING" id="905079.L1K2C9"/>
<name>L1K2C9_GUITC</name>
<dbReference type="GO" id="GO:0005524">
    <property type="term" value="F:ATP binding"/>
    <property type="evidence" value="ECO:0007669"/>
    <property type="project" value="InterPro"/>
</dbReference>
<dbReference type="InterPro" id="IPR002014">
    <property type="entry name" value="VHS_dom"/>
</dbReference>
<dbReference type="Gene3D" id="1.10.510.10">
    <property type="entry name" value="Transferase(Phosphotransferase) domain 1"/>
    <property type="match status" value="1"/>
</dbReference>
<dbReference type="eggNOG" id="ENOG502SY17">
    <property type="taxonomic scope" value="Eukaryota"/>
</dbReference>
<evidence type="ECO:0000259" key="3">
    <source>
        <dbReference type="PROSITE" id="PS50179"/>
    </source>
</evidence>
<dbReference type="InterPro" id="IPR016024">
    <property type="entry name" value="ARM-type_fold"/>
</dbReference>
<keyword evidence="6" id="KW-1185">Reference proteome</keyword>
<dbReference type="SUPFAM" id="SSF48371">
    <property type="entry name" value="ARM repeat"/>
    <property type="match status" value="5"/>
</dbReference>
<dbReference type="InterPro" id="IPR001245">
    <property type="entry name" value="Ser-Thr/Tyr_kinase_cat_dom"/>
</dbReference>
<feature type="domain" description="Protein kinase" evidence="2">
    <location>
        <begin position="971"/>
        <end position="1297"/>
    </location>
</feature>
<dbReference type="PaxDb" id="55529-EKX54737"/>
<evidence type="ECO:0000259" key="2">
    <source>
        <dbReference type="PROSITE" id="PS50011"/>
    </source>
</evidence>
<protein>
    <recommendedName>
        <fullName evidence="7">Protein kinase domain-containing protein</fullName>
    </recommendedName>
</protein>
<dbReference type="GO" id="GO:0004672">
    <property type="term" value="F:protein kinase activity"/>
    <property type="evidence" value="ECO:0007669"/>
    <property type="project" value="InterPro"/>
</dbReference>
<dbReference type="Gene3D" id="1.25.10.10">
    <property type="entry name" value="Leucine-rich Repeat Variant"/>
    <property type="match status" value="6"/>
</dbReference>
<reference evidence="6" key="2">
    <citation type="submission" date="2012-11" db="EMBL/GenBank/DDBJ databases">
        <authorList>
            <person name="Kuo A."/>
            <person name="Curtis B.A."/>
            <person name="Tanifuji G."/>
            <person name="Burki F."/>
            <person name="Gruber A."/>
            <person name="Irimia M."/>
            <person name="Maruyama S."/>
            <person name="Arias M.C."/>
            <person name="Ball S.G."/>
            <person name="Gile G.H."/>
            <person name="Hirakawa Y."/>
            <person name="Hopkins J.F."/>
            <person name="Rensing S.A."/>
            <person name="Schmutz J."/>
            <person name="Symeonidi A."/>
            <person name="Elias M."/>
            <person name="Eveleigh R.J."/>
            <person name="Herman E.K."/>
            <person name="Klute M.J."/>
            <person name="Nakayama T."/>
            <person name="Obornik M."/>
            <person name="Reyes-Prieto A."/>
            <person name="Armbrust E.V."/>
            <person name="Aves S.J."/>
            <person name="Beiko R.G."/>
            <person name="Coutinho P."/>
            <person name="Dacks J.B."/>
            <person name="Durnford D.G."/>
            <person name="Fast N.M."/>
            <person name="Green B.R."/>
            <person name="Grisdale C."/>
            <person name="Hempe F."/>
            <person name="Henrissat B."/>
            <person name="Hoppner M.P."/>
            <person name="Ishida K.-I."/>
            <person name="Kim E."/>
            <person name="Koreny L."/>
            <person name="Kroth P.G."/>
            <person name="Liu Y."/>
            <person name="Malik S.-B."/>
            <person name="Maier U.G."/>
            <person name="McRose D."/>
            <person name="Mock T."/>
            <person name="Neilson J.A."/>
            <person name="Onodera N.T."/>
            <person name="Poole A.M."/>
            <person name="Pritham E.J."/>
            <person name="Richards T.A."/>
            <person name="Rocap G."/>
            <person name="Roy S.W."/>
            <person name="Sarai C."/>
            <person name="Schaack S."/>
            <person name="Shirato S."/>
            <person name="Slamovits C.H."/>
            <person name="Spencer D.F."/>
            <person name="Suzuki S."/>
            <person name="Worden A.Z."/>
            <person name="Zauner S."/>
            <person name="Barry K."/>
            <person name="Bell C."/>
            <person name="Bharti A.K."/>
            <person name="Crow J.A."/>
            <person name="Grimwood J."/>
            <person name="Kramer R."/>
            <person name="Lindquist E."/>
            <person name="Lucas S."/>
            <person name="Salamov A."/>
            <person name="McFadden G.I."/>
            <person name="Lane C.E."/>
            <person name="Keeling P.J."/>
            <person name="Gray M.W."/>
            <person name="Grigoriev I.V."/>
            <person name="Archibald J.M."/>
        </authorList>
    </citation>
    <scope>NUCLEOTIDE SEQUENCE</scope>
    <source>
        <strain evidence="6">CCMP2712</strain>
    </source>
</reference>
<dbReference type="InterPro" id="IPR011989">
    <property type="entry name" value="ARM-like"/>
</dbReference>